<dbReference type="Pfam" id="PF18911">
    <property type="entry name" value="PKD_4"/>
    <property type="match status" value="11"/>
</dbReference>
<feature type="transmembrane region" description="Helical" evidence="3">
    <location>
        <begin position="2608"/>
        <end position="2629"/>
    </location>
</feature>
<dbReference type="Proteomes" id="UP000006565">
    <property type="component" value="Chromosome"/>
</dbReference>
<dbReference type="PROSITE" id="PS50093">
    <property type="entry name" value="PKD"/>
    <property type="match status" value="11"/>
</dbReference>
<dbReference type="Pfam" id="PF11824">
    <property type="entry name" value="DUF3344"/>
    <property type="match status" value="2"/>
</dbReference>
<proteinExistence type="predicted"/>
<keyword evidence="3" id="KW-1133">Transmembrane helix</keyword>
<evidence type="ECO:0000256" key="2">
    <source>
        <dbReference type="SAM" id="MobiDB-lite"/>
    </source>
</evidence>
<organism evidence="5 6">
    <name type="scientific">Methanolacinia petrolearia (strain DSM 11571 / OCM 486 / SEBR 4847)</name>
    <name type="common">Methanoplanus petrolearius</name>
    <dbReference type="NCBI Taxonomy" id="679926"/>
    <lineage>
        <taxon>Archaea</taxon>
        <taxon>Methanobacteriati</taxon>
        <taxon>Methanobacteriota</taxon>
        <taxon>Stenosarchaea group</taxon>
        <taxon>Methanomicrobia</taxon>
        <taxon>Methanomicrobiales</taxon>
        <taxon>Methanomicrobiaceae</taxon>
        <taxon>Methanolacinia</taxon>
    </lineage>
</organism>
<feature type="region of interest" description="Disordered" evidence="2">
    <location>
        <begin position="192"/>
        <end position="229"/>
    </location>
</feature>
<feature type="domain" description="PKD" evidence="4">
    <location>
        <begin position="2004"/>
        <end position="2070"/>
    </location>
</feature>
<dbReference type="PANTHER" id="PTHR36842">
    <property type="entry name" value="PROTEIN TOLB HOMOLOG"/>
    <property type="match status" value="1"/>
</dbReference>
<dbReference type="eggNOG" id="arCOG02538">
    <property type="taxonomic scope" value="Archaea"/>
</dbReference>
<feature type="compositionally biased region" description="Polar residues" evidence="2">
    <location>
        <begin position="2582"/>
        <end position="2601"/>
    </location>
</feature>
<reference evidence="5 6" key="1">
    <citation type="journal article" date="2010" name="Stand. Genomic Sci.">
        <title>Complete genome sequence of Methanoplanus petrolearius type strain (SEBR 4847).</title>
        <authorList>
            <person name="Brambilla E."/>
            <person name="Djao O.D."/>
            <person name="Daligault H."/>
            <person name="Lapidus A."/>
            <person name="Lucas S."/>
            <person name="Hammon N."/>
            <person name="Nolan M."/>
            <person name="Tice H."/>
            <person name="Cheng J.F."/>
            <person name="Han C."/>
            <person name="Tapia R."/>
            <person name="Goodwin L."/>
            <person name="Pitluck S."/>
            <person name="Liolios K."/>
            <person name="Ivanova N."/>
            <person name="Mavromatis K."/>
            <person name="Mikhailova N."/>
            <person name="Pati A."/>
            <person name="Chen A."/>
            <person name="Palaniappan K."/>
            <person name="Land M."/>
            <person name="Hauser L."/>
            <person name="Chang Y.J."/>
            <person name="Jeffries C.D."/>
            <person name="Rohde M."/>
            <person name="Spring S."/>
            <person name="Sikorski J."/>
            <person name="Goker M."/>
            <person name="Woyke T."/>
            <person name="Bristow J."/>
            <person name="Eisen J.A."/>
            <person name="Markowitz V."/>
            <person name="Hugenholtz P."/>
            <person name="Kyrpides N.C."/>
            <person name="Klenk H.P."/>
        </authorList>
    </citation>
    <scope>NUCLEOTIDE SEQUENCE [LARGE SCALE GENOMIC DNA]</scope>
    <source>
        <strain evidence="6">DSM 11571 / OCM 486 / SEBR 4847</strain>
    </source>
</reference>
<dbReference type="SMART" id="SM00089">
    <property type="entry name" value="PKD"/>
    <property type="match status" value="11"/>
</dbReference>
<evidence type="ECO:0000313" key="5">
    <source>
        <dbReference type="EMBL" id="ADN34808.1"/>
    </source>
</evidence>
<dbReference type="Pfam" id="PF13517">
    <property type="entry name" value="FG-GAP_3"/>
    <property type="match status" value="2"/>
</dbReference>
<dbReference type="EMBL" id="CP002117">
    <property type="protein sequence ID" value="ADN34808.1"/>
    <property type="molecule type" value="Genomic_DNA"/>
</dbReference>
<dbReference type="InterPro" id="IPR013783">
    <property type="entry name" value="Ig-like_fold"/>
</dbReference>
<dbReference type="SUPFAM" id="SSF49299">
    <property type="entry name" value="PKD domain"/>
    <property type="match status" value="11"/>
</dbReference>
<evidence type="ECO:0000256" key="1">
    <source>
        <dbReference type="ARBA" id="ARBA00022729"/>
    </source>
</evidence>
<feature type="domain" description="PKD" evidence="4">
    <location>
        <begin position="1513"/>
        <end position="1582"/>
    </location>
</feature>
<keyword evidence="1" id="KW-0732">Signal</keyword>
<dbReference type="eggNOG" id="arCOG02516">
    <property type="taxonomic scope" value="Archaea"/>
</dbReference>
<dbReference type="SUPFAM" id="SSF69318">
    <property type="entry name" value="Integrin alpha N-terminal domain"/>
    <property type="match status" value="1"/>
</dbReference>
<dbReference type="InterPro" id="IPR011635">
    <property type="entry name" value="CARDB"/>
</dbReference>
<sequence precursor="true">MRGVIGTQKNNAVHRVFLFYMVVLLCIVLMIIPAMAGGPEWTLNTSWSAPDVGSSSSAAFADLDGDGDYDLMIGAVSGVTYGYENTGSSSGPEWTAKSSWNTPDIGSVASPAFADLDGDGDYDLMIGASDGITYGYENTGSPGSPEWTAKSSWNTLDIGSASKPAFADLDGDGDYDLMIGISTGFTYGYENTGSPGSPEWTAKSEWDSPDDIGSTSNPTLTDLDGDGDYDLMIGESQGVAYGYENTGSSGSPEWTAKSEWDSPDVGNSAAPALADLDGDGDYDLMIGASDGITYGYENTGTMGVMAPVAGFSVSPTSGDAPLTVHFTDESTNDPTEWSWDFGDGDTTNSTEQNPIHTYATSGTYSVTLIATNSAGDGTKLETDYITVTNAVTPVAAFSAESTSGNVPLTVKFNDLSENSPTSWLWDFGDGDSTNATKKNPVHTYATAGTYDVSLTATNLAGSGINVATSYITVTDVIPVANFSAEPTSGYSPLTVIFTDESTGYPTLWSWDFGDGDTTNSTEPNPVHTYAEAGTYSVTLTTTNSAGDGIESKTDYITVTDLVAPVADFSAETISGNVPLTVQFNDLSENLPTSWSWDFGDGDTTNSTQHNPIHTYIASGTYSVTLTATNIAGNGVESKTDYITVESLVPGESAPVASFTTNSSLGRVPFTVQLTDTTTGNVTSWYWDFGDGGNSTEQSPVHTYVTEGTQTATLSATGPGGTTKATVTMTVDAPLNTGSYNGGVPLTTVQEGIVSGGLWYDSWPGFGTYAEKTFTLPDYKEIKWARLYACVYSSSMDGTTSFSMTMDIDADGEEGYEIQENEAYSVDYSGVPAWLNDHVNRVTSDYFMWYDLTDAINGSEVNVKATGGGSDGRIKHITLVVAYDDGDEDKIYYWVNQGHDSANYNYDNYIGSTKFSTSSLSGFDTANLTSIYAASVDGVYTFNEESLSSGSPVLSGGYFGYDDWNVTGYLNSGQDSTFEYTKSDSGTFYKIQLALLTVSGAESSGGTAPGTDFSANVTSGAPPLTVKFTDESTGSPNSWSWDFGDGETSDEQNPVHTFGASGYYTVTLTAGNSYGTNTEEKSSYISVLRAGTDISITESVVPLVSSAVFAREPNTVRILSLKNGGNETVTDIEIDLYASDVFGPVNRTTVASLESGEALQVQIIDPTIRESEGSTIVYTAVVDPDNKIPEVDETNNNKSGPAKPVKYNGYKGKALYWEDGSNITTKYTYELNGDIIHSFGNSSYVSGSAGGSSWLSHTVDWTAEDLPVPDDSKVVAARLYIPYTWDNSYQVPYNISVTFNGNDTSYDYLDTDVSNFGAYSDFYYGLLSYDVTDLYEKNSKNSATFTRSEGDAKLSLYGFTLAVIYENSTSTRKQIFINEGFDLLGASLTSYGTTPEESTAWVEFSGMDINVSNVDSTKLITFVPAGAGWDNNPGEGNLIVNGETVAEYVWDYSGGSGAVVGEGGGGQVAVDTRDIRSNLLSSGNVIGIQSYPDSNSPCMAASQQFLVIDYGIVPEANFTASPVDGNVPFDVKFTDNSTAGATSYEWDFGDGGNSTEQNPTHKYTYPGTYSVRLNVSNENGTTTCLAERLINAAWPSIPSAGFSSNVSVGKSPLAVNFTDRSTNSPTSWLWEFGDGSTSTEQNPSHTYTAARLYTVNLTAYNSDGNSTVTKPGYVEVVDIPELPGYNDIYVKTANAPAYDKQANGTYYIGTCENGGGLSDLHISTSPDSPDGSTYLTANRTGEFYVTYTGDRGFQDDIILLLAVNGTVPDDFSLDMSASGNKWTPSDTGEKPENIASSSINRAFAKADFTYGLQDWKPAAGNQDYPLFSGEDMNETCNTFRVMFIDLKSGVLSGALGLDYADTKNNGSIRVDYSFTNLTSFATFNVYGWNQNNSGQQAIIDTNSVSSGYSVYIAPVSEDNGIVPDFNVSTTSGEIPLSVAFTDLTSVTPTSRLWEFGDGANSTEENPSHTYTMPGVYSVNLTISNSKGTNNTLKVNYISVNNTAPPAADFTSDKTSGMEPLTVKFTDNSTGNITSWKWEFGDGGTSIEQSPSHTYNDAGNYSVRLTVKNSRGTDNILKRNYIAVAKLSGESPAADFGLVPATGSAPLVVVFTDKSANTPTSWKWDFENDGIIDSTAQNPSYTYRNTGTYSVALTVSNKFGSDMVVKENAITISGVKNSSKTATISNSGTLTENSDGSREYSINTSDAGISGNDIVINSGNCVITIKSDKTPVENGGSYVSSNVTGIELKTDPVETTMDSVGSVSGSVNVSLNGIPGSASLEVILDEGDSGVGTAFQLAAGSSGLDVSKVAYTMNILKTNLKNGQDVKEARITMSVPVSWVDANGGISSIKIIRIAEDGMKEVLNTTYIGMSGGLMVFEGYSPNGLSLFGLAATEENSSGTVSSSDSSGSDRIVTSRGRLDYKNSENPSEVQSSEEGKVLADTTVPSDDGLVAVFLSKGTLALDKSGNSIDEIVIEKSDEDSVPENEDSPVYEFMGRAYDFKPSGATFSPGIDIIFYLSSLGEYQAFDGREPVIRYYNKAGKKWEDLKTTFDEDTMTVSATASHFSIYGLFAASETGLSGEQDASAEQTSNAATQEGTAAPINSQTGASSASSAILVLFTVGFVSVVSLGTYRFRKSRMEEVVFGEEE</sequence>
<dbReference type="Gene3D" id="2.60.40.10">
    <property type="entry name" value="Immunoglobulins"/>
    <property type="match status" value="12"/>
</dbReference>
<feature type="domain" description="PKD" evidence="4">
    <location>
        <begin position="307"/>
        <end position="392"/>
    </location>
</feature>
<dbReference type="eggNOG" id="arCOG09475">
    <property type="taxonomic scope" value="Archaea"/>
</dbReference>
<dbReference type="FunFam" id="2.60.40.10:FF:000270">
    <property type="entry name" value="Cell surface protein"/>
    <property type="match status" value="11"/>
</dbReference>
<feature type="domain" description="PKD" evidence="4">
    <location>
        <begin position="564"/>
        <end position="645"/>
    </location>
</feature>
<feature type="region of interest" description="Disordered" evidence="2">
    <location>
        <begin position="2394"/>
        <end position="2413"/>
    </location>
</feature>
<dbReference type="Pfam" id="PF07705">
    <property type="entry name" value="CARDB"/>
    <property type="match status" value="1"/>
</dbReference>
<gene>
    <name evidence="5" type="ordered locus">Mpet_0027</name>
</gene>
<keyword evidence="3" id="KW-0472">Membrane</keyword>
<feature type="domain" description="PKD" evidence="4">
    <location>
        <begin position="2090"/>
        <end position="2159"/>
    </location>
</feature>
<dbReference type="InterPro" id="IPR028994">
    <property type="entry name" value="Integrin_alpha_N"/>
</dbReference>
<dbReference type="HOGENOM" id="CLU_231772_0_0_2"/>
<keyword evidence="3" id="KW-0812">Transmembrane</keyword>
<evidence type="ECO:0000313" key="6">
    <source>
        <dbReference type="Proteomes" id="UP000006565"/>
    </source>
</evidence>
<feature type="region of interest" description="Disordered" evidence="2">
    <location>
        <begin position="2576"/>
        <end position="2601"/>
    </location>
</feature>
<feature type="domain" description="PKD" evidence="4">
    <location>
        <begin position="1920"/>
        <end position="1994"/>
    </location>
</feature>
<accession>E1RDC4</accession>
<feature type="transmembrane region" description="Helical" evidence="3">
    <location>
        <begin position="12"/>
        <end position="36"/>
    </location>
</feature>
<evidence type="ECO:0000256" key="3">
    <source>
        <dbReference type="SAM" id="Phobius"/>
    </source>
</evidence>
<dbReference type="eggNOG" id="arCOG02532">
    <property type="taxonomic scope" value="Archaea"/>
</dbReference>
<feature type="compositionally biased region" description="Low complexity" evidence="2">
    <location>
        <begin position="2395"/>
        <end position="2413"/>
    </location>
</feature>
<feature type="domain" description="PKD" evidence="4">
    <location>
        <begin position="654"/>
        <end position="737"/>
    </location>
</feature>
<dbReference type="eggNOG" id="arCOG02515">
    <property type="taxonomic scope" value="Archaea"/>
</dbReference>
<feature type="domain" description="PKD" evidence="4">
    <location>
        <begin position="478"/>
        <end position="559"/>
    </location>
</feature>
<feature type="domain" description="PKD" evidence="4">
    <location>
        <begin position="1008"/>
        <end position="1091"/>
    </location>
</feature>
<feature type="domain" description="PKD" evidence="4">
    <location>
        <begin position="1597"/>
        <end position="1675"/>
    </location>
</feature>
<dbReference type="STRING" id="679926.Mpet_0027"/>
<dbReference type="InterPro" id="IPR022409">
    <property type="entry name" value="PKD/Chitinase_dom"/>
</dbReference>
<dbReference type="InterPro" id="IPR021779">
    <property type="entry name" value="DUF3344"/>
</dbReference>
<keyword evidence="6" id="KW-1185">Reference proteome</keyword>
<dbReference type="CDD" id="cd00146">
    <property type="entry name" value="PKD"/>
    <property type="match status" value="11"/>
</dbReference>
<dbReference type="KEGG" id="mpi:Mpet_0027"/>
<dbReference type="InterPro" id="IPR000601">
    <property type="entry name" value="PKD_dom"/>
</dbReference>
<dbReference type="InterPro" id="IPR035986">
    <property type="entry name" value="PKD_dom_sf"/>
</dbReference>
<dbReference type="InterPro" id="IPR013517">
    <property type="entry name" value="FG-GAP"/>
</dbReference>
<protein>
    <submittedName>
        <fullName evidence="5">PKD domain containing protein</fullName>
    </submittedName>
</protein>
<feature type="domain" description="PKD" evidence="4">
    <location>
        <begin position="393"/>
        <end position="469"/>
    </location>
</feature>
<evidence type="ECO:0000259" key="4">
    <source>
        <dbReference type="PROSITE" id="PS50093"/>
    </source>
</evidence>
<dbReference type="PANTHER" id="PTHR36842:SF1">
    <property type="entry name" value="PROTEIN TOLB"/>
    <property type="match status" value="1"/>
</dbReference>
<dbReference type="eggNOG" id="arCOG02508">
    <property type="taxonomic scope" value="Archaea"/>
</dbReference>
<name>E1RDC4_METP4</name>